<gene>
    <name evidence="1" type="ORF">L6164_019307</name>
</gene>
<organism evidence="1 2">
    <name type="scientific">Bauhinia variegata</name>
    <name type="common">Purple orchid tree</name>
    <name type="synonym">Phanera variegata</name>
    <dbReference type="NCBI Taxonomy" id="167791"/>
    <lineage>
        <taxon>Eukaryota</taxon>
        <taxon>Viridiplantae</taxon>
        <taxon>Streptophyta</taxon>
        <taxon>Embryophyta</taxon>
        <taxon>Tracheophyta</taxon>
        <taxon>Spermatophyta</taxon>
        <taxon>Magnoliopsida</taxon>
        <taxon>eudicotyledons</taxon>
        <taxon>Gunneridae</taxon>
        <taxon>Pentapetalae</taxon>
        <taxon>rosids</taxon>
        <taxon>fabids</taxon>
        <taxon>Fabales</taxon>
        <taxon>Fabaceae</taxon>
        <taxon>Cercidoideae</taxon>
        <taxon>Cercideae</taxon>
        <taxon>Bauhiniinae</taxon>
        <taxon>Bauhinia</taxon>
    </lineage>
</organism>
<dbReference type="Proteomes" id="UP000828941">
    <property type="component" value="Chromosome 8"/>
</dbReference>
<protein>
    <submittedName>
        <fullName evidence="1">Uncharacterized protein</fullName>
    </submittedName>
</protein>
<comment type="caution">
    <text evidence="1">The sequence shown here is derived from an EMBL/GenBank/DDBJ whole genome shotgun (WGS) entry which is preliminary data.</text>
</comment>
<name>A0ACB9MR55_BAUVA</name>
<proteinExistence type="predicted"/>
<accession>A0ACB9MR55</accession>
<evidence type="ECO:0000313" key="1">
    <source>
        <dbReference type="EMBL" id="KAI4326770.1"/>
    </source>
</evidence>
<dbReference type="EMBL" id="CM039433">
    <property type="protein sequence ID" value="KAI4326770.1"/>
    <property type="molecule type" value="Genomic_DNA"/>
</dbReference>
<evidence type="ECO:0000313" key="2">
    <source>
        <dbReference type="Proteomes" id="UP000828941"/>
    </source>
</evidence>
<sequence length="116" mass="13717">MEDDNGNYEVFMVGETKRTGQKECTSIIALEVAYKENKELIGNGARPSTKEEWTVKKKKREKIKYKKDNRIAKMPPVCHSFSEKSCKILNHFLLSVHYRKCLSYIEQTRFQPYFLF</sequence>
<reference evidence="1 2" key="1">
    <citation type="journal article" date="2022" name="DNA Res.">
        <title>Chromosomal-level genome assembly of the orchid tree Bauhinia variegata (Leguminosae; Cercidoideae) supports the allotetraploid origin hypothesis of Bauhinia.</title>
        <authorList>
            <person name="Zhong Y."/>
            <person name="Chen Y."/>
            <person name="Zheng D."/>
            <person name="Pang J."/>
            <person name="Liu Y."/>
            <person name="Luo S."/>
            <person name="Meng S."/>
            <person name="Qian L."/>
            <person name="Wei D."/>
            <person name="Dai S."/>
            <person name="Zhou R."/>
        </authorList>
    </citation>
    <scope>NUCLEOTIDE SEQUENCE [LARGE SCALE GENOMIC DNA]</scope>
    <source>
        <strain evidence="1">BV-YZ2020</strain>
    </source>
</reference>
<keyword evidence="2" id="KW-1185">Reference proteome</keyword>